<dbReference type="EMBL" id="MN741020">
    <property type="protein sequence ID" value="QHU23004.1"/>
    <property type="molecule type" value="Genomic_DNA"/>
</dbReference>
<evidence type="ECO:0000256" key="4">
    <source>
        <dbReference type="ARBA" id="ARBA00022825"/>
    </source>
</evidence>
<dbReference type="InterPro" id="IPR027417">
    <property type="entry name" value="P-loop_NTPase"/>
</dbReference>
<dbReference type="InterPro" id="IPR027065">
    <property type="entry name" value="Lon_Prtase"/>
</dbReference>
<feature type="domain" description="Lon proteolytic" evidence="7">
    <location>
        <begin position="606"/>
        <end position="798"/>
    </location>
</feature>
<name>A0A6C0L2Q4_9ZZZZ</name>
<dbReference type="GO" id="GO:0005524">
    <property type="term" value="F:ATP binding"/>
    <property type="evidence" value="ECO:0007669"/>
    <property type="project" value="UniProtKB-KW"/>
</dbReference>
<dbReference type="InterPro" id="IPR008269">
    <property type="entry name" value="Lon_proteolytic"/>
</dbReference>
<evidence type="ECO:0000256" key="1">
    <source>
        <dbReference type="ARBA" id="ARBA00022670"/>
    </source>
</evidence>
<keyword evidence="4" id="KW-0720">Serine protease</keyword>
<dbReference type="GO" id="GO:0016887">
    <property type="term" value="F:ATP hydrolysis activity"/>
    <property type="evidence" value="ECO:0007669"/>
    <property type="project" value="InterPro"/>
</dbReference>
<dbReference type="Gene3D" id="3.30.230.10">
    <property type="match status" value="1"/>
</dbReference>
<dbReference type="InterPro" id="IPR020568">
    <property type="entry name" value="Ribosomal_Su5_D2-typ_SF"/>
</dbReference>
<dbReference type="InterPro" id="IPR003959">
    <property type="entry name" value="ATPase_AAA_core"/>
</dbReference>
<dbReference type="GO" id="GO:0051131">
    <property type="term" value="P:chaperone-mediated protein complex assembly"/>
    <property type="evidence" value="ECO:0007669"/>
    <property type="project" value="TreeGrafter"/>
</dbReference>
<dbReference type="InterPro" id="IPR054594">
    <property type="entry name" value="Lon_lid"/>
</dbReference>
<dbReference type="Gene3D" id="3.40.50.300">
    <property type="entry name" value="P-loop containing nucleotide triphosphate hydrolases"/>
    <property type="match status" value="1"/>
</dbReference>
<dbReference type="PROSITE" id="PS01046">
    <property type="entry name" value="LON_SER"/>
    <property type="match status" value="1"/>
</dbReference>
<sequence length="798" mass="90581">MATEIAESFIGTCSLMIEYYRALKKNVIHNGLHKSNKKLEGFIKKLEKACPLIKQTGKGISKKDKKGIEKMLAQIHKNVVTEVTVWQKKHRNSKPGLIVGWINSQIKRHKEMINNITIDHTSGNKKKFAKGRYDSDEDSEEEDSDFDEEDSEEDSDYEELMKDSDEESDEESDEDSDEDSDEESDDEMYPKKKRKIDNDSDTRKIKEYFRNRDEKSYVDKKSQIESFKKMSKEDKRKILDQISMSKDYSKCPLIYQIMLSNISQMSKNDIISRLESLDKNEDECPKYREYVNAALKIPFGVFVKSKVNSKSKTQDIRNFLNKTEKCMNNAVHGHDNAKKQILQFVAQNISNPSPKGLVLGIEGPMGNGKTTLIEKGFAKALGRPFVTIPLGGVQDGSFLEGHGYTYEGSRWGQIVNVLMNSKCMNPIIYMDELDKVSKTAKGDEINNLLIHLIDPSQNHHFRDKYFTDMDIDLSQVIFIFSYNDKDAINPVLMDRITSLKTRGFRLPQKVIISKNFLLKNIFEDVGIKNKDVILSDPVLRWIIETYTNEGGVRQLKKICYEIIRELNLRNLTKKGIKYPYHVTKNLLKDDILSNRVPYTPEKIHEAPMVGKINGLYATTNDTGGLIQIEAVYIPSDSALKLELTGNQGNVMKESMHVAKTLSWSLITENRRKTLKSKWNNNGQEGIHVHCPEGGIPKDGPSAGAAITTALYSLLSGRKIKNDIAITGEIDLCGKIMPIGGLESKIFGAKAAGAVKVLCPHDNKDCLNRIMKEHPNIFGKHFQVKTVKNIEQVLNIMLC</sequence>
<dbReference type="Pfam" id="PF00004">
    <property type="entry name" value="AAA"/>
    <property type="match status" value="1"/>
</dbReference>
<evidence type="ECO:0000313" key="8">
    <source>
        <dbReference type="EMBL" id="QHU23004.1"/>
    </source>
</evidence>
<dbReference type="Pfam" id="PF22667">
    <property type="entry name" value="Lon_lid"/>
    <property type="match status" value="1"/>
</dbReference>
<dbReference type="GO" id="GO:0006515">
    <property type="term" value="P:protein quality control for misfolded or incompletely synthesized proteins"/>
    <property type="evidence" value="ECO:0007669"/>
    <property type="project" value="TreeGrafter"/>
</dbReference>
<evidence type="ECO:0000256" key="3">
    <source>
        <dbReference type="ARBA" id="ARBA00022801"/>
    </source>
</evidence>
<dbReference type="PRINTS" id="PR00830">
    <property type="entry name" value="ENDOLAPTASE"/>
</dbReference>
<dbReference type="GO" id="GO:0004252">
    <property type="term" value="F:serine-type endopeptidase activity"/>
    <property type="evidence" value="ECO:0007669"/>
    <property type="project" value="InterPro"/>
</dbReference>
<evidence type="ECO:0000259" key="7">
    <source>
        <dbReference type="PROSITE" id="PS51786"/>
    </source>
</evidence>
<keyword evidence="3" id="KW-0378">Hydrolase</keyword>
<dbReference type="GO" id="GO:0004176">
    <property type="term" value="F:ATP-dependent peptidase activity"/>
    <property type="evidence" value="ECO:0007669"/>
    <property type="project" value="InterPro"/>
</dbReference>
<dbReference type="SUPFAM" id="SSF52540">
    <property type="entry name" value="P-loop containing nucleoside triphosphate hydrolases"/>
    <property type="match status" value="1"/>
</dbReference>
<keyword evidence="1" id="KW-0645">Protease</keyword>
<dbReference type="Pfam" id="PF05362">
    <property type="entry name" value="Lon_C"/>
    <property type="match status" value="1"/>
</dbReference>
<evidence type="ECO:0000256" key="2">
    <source>
        <dbReference type="ARBA" id="ARBA00022741"/>
    </source>
</evidence>
<reference evidence="8" key="1">
    <citation type="journal article" date="2020" name="Nature">
        <title>Giant virus diversity and host interactions through global metagenomics.</title>
        <authorList>
            <person name="Schulz F."/>
            <person name="Roux S."/>
            <person name="Paez-Espino D."/>
            <person name="Jungbluth S."/>
            <person name="Walsh D.A."/>
            <person name="Denef V.J."/>
            <person name="McMahon K.D."/>
            <person name="Konstantinidis K.T."/>
            <person name="Eloe-Fadrosh E.A."/>
            <person name="Kyrpides N.C."/>
            <person name="Woyke T."/>
        </authorList>
    </citation>
    <scope>NUCLEOTIDE SEQUENCE</scope>
    <source>
        <strain evidence="8">GVMAG-S-ERX555907-63</strain>
    </source>
</reference>
<dbReference type="PANTHER" id="PTHR43718">
    <property type="entry name" value="LON PROTEASE"/>
    <property type="match status" value="1"/>
</dbReference>
<dbReference type="GO" id="GO:0007005">
    <property type="term" value="P:mitochondrion organization"/>
    <property type="evidence" value="ECO:0007669"/>
    <property type="project" value="TreeGrafter"/>
</dbReference>
<dbReference type="InterPro" id="IPR008268">
    <property type="entry name" value="Peptidase_S16_AS"/>
</dbReference>
<evidence type="ECO:0000256" key="6">
    <source>
        <dbReference type="SAM" id="MobiDB-lite"/>
    </source>
</evidence>
<dbReference type="GO" id="GO:0005759">
    <property type="term" value="C:mitochondrial matrix"/>
    <property type="evidence" value="ECO:0007669"/>
    <property type="project" value="TreeGrafter"/>
</dbReference>
<accession>A0A6C0L2Q4</accession>
<organism evidence="8">
    <name type="scientific">viral metagenome</name>
    <dbReference type="NCBI Taxonomy" id="1070528"/>
    <lineage>
        <taxon>unclassified sequences</taxon>
        <taxon>metagenomes</taxon>
        <taxon>organismal metagenomes</taxon>
    </lineage>
</organism>
<protein>
    <recommendedName>
        <fullName evidence="7">Lon proteolytic domain-containing protein</fullName>
    </recommendedName>
</protein>
<dbReference type="PANTHER" id="PTHR43718:SF2">
    <property type="entry name" value="LON PROTEASE HOMOLOG, MITOCHONDRIAL"/>
    <property type="match status" value="1"/>
</dbReference>
<dbReference type="AlphaFoldDB" id="A0A6C0L2Q4"/>
<keyword evidence="2" id="KW-0547">Nucleotide-binding</keyword>
<dbReference type="InterPro" id="IPR014721">
    <property type="entry name" value="Ribsml_uS5_D2-typ_fold_subgr"/>
</dbReference>
<dbReference type="SUPFAM" id="SSF54211">
    <property type="entry name" value="Ribosomal protein S5 domain 2-like"/>
    <property type="match status" value="1"/>
</dbReference>
<dbReference type="PROSITE" id="PS51786">
    <property type="entry name" value="LON_PROTEOLYTIC"/>
    <property type="match status" value="1"/>
</dbReference>
<dbReference type="GO" id="GO:0003697">
    <property type="term" value="F:single-stranded DNA binding"/>
    <property type="evidence" value="ECO:0007669"/>
    <property type="project" value="TreeGrafter"/>
</dbReference>
<dbReference type="Gene3D" id="1.10.8.60">
    <property type="match status" value="1"/>
</dbReference>
<proteinExistence type="predicted"/>
<feature type="compositionally biased region" description="Acidic residues" evidence="6">
    <location>
        <begin position="135"/>
        <end position="187"/>
    </location>
</feature>
<evidence type="ECO:0000256" key="5">
    <source>
        <dbReference type="ARBA" id="ARBA00022840"/>
    </source>
</evidence>
<keyword evidence="5" id="KW-0067">ATP-binding</keyword>
<feature type="region of interest" description="Disordered" evidence="6">
    <location>
        <begin position="123"/>
        <end position="197"/>
    </location>
</feature>